<name>A0A6A4SER0_SCOMX</name>
<dbReference type="Proteomes" id="UP000438429">
    <property type="component" value="Unassembled WGS sequence"/>
</dbReference>
<evidence type="ECO:0000313" key="2">
    <source>
        <dbReference type="Proteomes" id="UP000438429"/>
    </source>
</evidence>
<proteinExistence type="predicted"/>
<comment type="caution">
    <text evidence="1">The sequence shown here is derived from an EMBL/GenBank/DDBJ whole genome shotgun (WGS) entry which is preliminary data.</text>
</comment>
<evidence type="ECO:0000313" key="1">
    <source>
        <dbReference type="EMBL" id="KAF0029364.1"/>
    </source>
</evidence>
<protein>
    <submittedName>
        <fullName evidence="1">Uncharacterized protein</fullName>
    </submittedName>
</protein>
<organism evidence="1 2">
    <name type="scientific">Scophthalmus maximus</name>
    <name type="common">Turbot</name>
    <name type="synonym">Psetta maxima</name>
    <dbReference type="NCBI Taxonomy" id="52904"/>
    <lineage>
        <taxon>Eukaryota</taxon>
        <taxon>Metazoa</taxon>
        <taxon>Chordata</taxon>
        <taxon>Craniata</taxon>
        <taxon>Vertebrata</taxon>
        <taxon>Euteleostomi</taxon>
        <taxon>Actinopterygii</taxon>
        <taxon>Neopterygii</taxon>
        <taxon>Teleostei</taxon>
        <taxon>Neoteleostei</taxon>
        <taxon>Acanthomorphata</taxon>
        <taxon>Carangaria</taxon>
        <taxon>Pleuronectiformes</taxon>
        <taxon>Pleuronectoidei</taxon>
        <taxon>Scophthalmidae</taxon>
        <taxon>Scophthalmus</taxon>
    </lineage>
</organism>
<sequence>MMGYLFLSCLPPRCSPQLRRIDLPPSNARILYSFCLFKPSHWSHASPSAFSSHSVTLPLTLTRRSAVGGRRLPLWRHCVRGGHSLSWSLKNLQRDRQVCSIKYLSDV</sequence>
<gene>
    <name evidence="1" type="ORF">F2P81_018469</name>
</gene>
<dbReference type="AlphaFoldDB" id="A0A6A4SER0"/>
<reference evidence="1 2" key="1">
    <citation type="submission" date="2019-06" db="EMBL/GenBank/DDBJ databases">
        <title>Draft genomes of female and male turbot (Scophthalmus maximus).</title>
        <authorList>
            <person name="Xu H."/>
            <person name="Xu X.-W."/>
            <person name="Shao C."/>
            <person name="Chen S."/>
        </authorList>
    </citation>
    <scope>NUCLEOTIDE SEQUENCE [LARGE SCALE GENOMIC DNA]</scope>
    <source>
        <strain evidence="1">Ysfricsl-2016a</strain>
        <tissue evidence="1">Blood</tissue>
    </source>
</reference>
<accession>A0A6A4SER0</accession>
<dbReference type="EMBL" id="VEVO01000016">
    <property type="protein sequence ID" value="KAF0029364.1"/>
    <property type="molecule type" value="Genomic_DNA"/>
</dbReference>